<keyword evidence="4" id="KW-1185">Reference proteome</keyword>
<gene>
    <name evidence="3" type="ORF">AKO1_004300</name>
</gene>
<feature type="transmembrane region" description="Helical" evidence="2">
    <location>
        <begin position="204"/>
        <end position="225"/>
    </location>
</feature>
<comment type="caution">
    <text evidence="3">The sequence shown here is derived from an EMBL/GenBank/DDBJ whole genome shotgun (WGS) entry which is preliminary data.</text>
</comment>
<evidence type="ECO:0000313" key="3">
    <source>
        <dbReference type="EMBL" id="KAL0485184.1"/>
    </source>
</evidence>
<feature type="transmembrane region" description="Helical" evidence="2">
    <location>
        <begin position="87"/>
        <end position="106"/>
    </location>
</feature>
<feature type="region of interest" description="Disordered" evidence="1">
    <location>
        <begin position="1"/>
        <end position="39"/>
    </location>
</feature>
<sequence>DEHEQGGEGVQPEQSSDNTNQDNTTQNNDPSQDIDQLREERERRYVPNPIVTFYKNEESAYIFIYEMYFNLHDAADRFPKRILKSGFINLISLFFFYLQILSLILLPSMMWTKSARRIYSVISVFRNLHLQPLINSLAIPYTTQPNSLSDNFETLQVFSDNASLCHFLNFYLPFLASCAITLTSTFLIYITYRFKTRRRGFFMYIYHLHSQILPALFIPTISGFLNTTTCYNAGIHSFETLPESCFSFPNVFLPLISFIMLAPFLVSFAIITNTCFEWRMDVGNVCARPHSRFDASVYVVAGLMTAVTTYFEFVPIVSQFFNFASLLLIIVLHVYFMTFYKTLTNALTSIMLFVCLFASMVSIMIATFMLFFESANYFDSEFPNSVVLSCSLLSLGLGYGITALRLYVINVLVTDPRPLMFFQRLNPNDVVVPRGEFEVEMADRTVDWVAGFHASLTTQDDAPSREQGEQHVRIQLHEMRSIDRVDEMYKNAIDHIHSTSVFVFLSYATFLIHVARQRGRALHLLETIEHHYSILWMDFRMHFYVRRKYWLEVVFPEMDRLEDDRRQRRQEQQQQQADDFVN</sequence>
<name>A0AAW2Z700_9EUKA</name>
<evidence type="ECO:0000256" key="2">
    <source>
        <dbReference type="SAM" id="Phobius"/>
    </source>
</evidence>
<feature type="compositionally biased region" description="Low complexity" evidence="1">
    <location>
        <begin position="14"/>
        <end position="33"/>
    </location>
</feature>
<dbReference type="EMBL" id="JAOPGA020001113">
    <property type="protein sequence ID" value="KAL0485184.1"/>
    <property type="molecule type" value="Genomic_DNA"/>
</dbReference>
<feature type="transmembrane region" description="Helical" evidence="2">
    <location>
        <begin position="297"/>
        <end position="314"/>
    </location>
</feature>
<dbReference type="AlphaFoldDB" id="A0AAW2Z700"/>
<dbReference type="Proteomes" id="UP001431209">
    <property type="component" value="Unassembled WGS sequence"/>
</dbReference>
<evidence type="ECO:0000256" key="1">
    <source>
        <dbReference type="SAM" id="MobiDB-lite"/>
    </source>
</evidence>
<protein>
    <submittedName>
        <fullName evidence="3">TmcB</fullName>
    </submittedName>
</protein>
<accession>A0AAW2Z700</accession>
<keyword evidence="2" id="KW-0812">Transmembrane</keyword>
<feature type="transmembrane region" description="Helical" evidence="2">
    <location>
        <begin position="251"/>
        <end position="276"/>
    </location>
</feature>
<feature type="non-terminal residue" evidence="3">
    <location>
        <position position="1"/>
    </location>
</feature>
<keyword evidence="2" id="KW-0472">Membrane</keyword>
<feature type="transmembrane region" description="Helical" evidence="2">
    <location>
        <begin position="320"/>
        <end position="338"/>
    </location>
</feature>
<proteinExistence type="predicted"/>
<feature type="transmembrane region" description="Helical" evidence="2">
    <location>
        <begin position="350"/>
        <end position="372"/>
    </location>
</feature>
<reference evidence="3 4" key="1">
    <citation type="submission" date="2024-03" db="EMBL/GenBank/DDBJ databases">
        <title>The Acrasis kona genome and developmental transcriptomes reveal deep origins of eukaryotic multicellular pathways.</title>
        <authorList>
            <person name="Sheikh S."/>
            <person name="Fu C.-J."/>
            <person name="Brown M.W."/>
            <person name="Baldauf S.L."/>
        </authorList>
    </citation>
    <scope>NUCLEOTIDE SEQUENCE [LARGE SCALE GENOMIC DNA]</scope>
    <source>
        <strain evidence="3 4">ATCC MYA-3509</strain>
    </source>
</reference>
<evidence type="ECO:0000313" key="4">
    <source>
        <dbReference type="Proteomes" id="UP001431209"/>
    </source>
</evidence>
<organism evidence="3 4">
    <name type="scientific">Acrasis kona</name>
    <dbReference type="NCBI Taxonomy" id="1008807"/>
    <lineage>
        <taxon>Eukaryota</taxon>
        <taxon>Discoba</taxon>
        <taxon>Heterolobosea</taxon>
        <taxon>Tetramitia</taxon>
        <taxon>Eutetramitia</taxon>
        <taxon>Acrasidae</taxon>
        <taxon>Acrasis</taxon>
    </lineage>
</organism>
<feature type="transmembrane region" description="Helical" evidence="2">
    <location>
        <begin position="392"/>
        <end position="413"/>
    </location>
</feature>
<feature type="transmembrane region" description="Helical" evidence="2">
    <location>
        <begin position="170"/>
        <end position="192"/>
    </location>
</feature>
<keyword evidence="2" id="KW-1133">Transmembrane helix</keyword>